<dbReference type="CDD" id="cd03219">
    <property type="entry name" value="ABC_Mj1267_LivG_branched"/>
    <property type="match status" value="1"/>
</dbReference>
<dbReference type="PROSITE" id="PS50893">
    <property type="entry name" value="ABC_TRANSPORTER_2"/>
    <property type="match status" value="1"/>
</dbReference>
<dbReference type="EMBL" id="WUFC01000031">
    <property type="protein sequence ID" value="NEI51765.1"/>
    <property type="molecule type" value="Genomic_DNA"/>
</dbReference>
<accession>A0AAE5C552</accession>
<evidence type="ECO:0000256" key="1">
    <source>
        <dbReference type="ARBA" id="ARBA00022448"/>
    </source>
</evidence>
<dbReference type="GO" id="GO:0016887">
    <property type="term" value="F:ATP hydrolysis activity"/>
    <property type="evidence" value="ECO:0007669"/>
    <property type="project" value="InterPro"/>
</dbReference>
<organism evidence="5 6">
    <name type="scientific">Rhizobium ruizarguesonis</name>
    <dbReference type="NCBI Taxonomy" id="2081791"/>
    <lineage>
        <taxon>Bacteria</taxon>
        <taxon>Pseudomonadati</taxon>
        <taxon>Pseudomonadota</taxon>
        <taxon>Alphaproteobacteria</taxon>
        <taxon>Hyphomicrobiales</taxon>
        <taxon>Rhizobiaceae</taxon>
        <taxon>Rhizobium/Agrobacterium group</taxon>
        <taxon>Rhizobium</taxon>
    </lineage>
</organism>
<dbReference type="InterPro" id="IPR027417">
    <property type="entry name" value="P-loop_NTPase"/>
</dbReference>
<dbReference type="GO" id="GO:0005524">
    <property type="term" value="F:ATP binding"/>
    <property type="evidence" value="ECO:0007669"/>
    <property type="project" value="UniProtKB-KW"/>
</dbReference>
<gene>
    <name evidence="5" type="ORF">GR217_29365</name>
</gene>
<dbReference type="AlphaFoldDB" id="A0AAE5C552"/>
<keyword evidence="2" id="KW-0547">Nucleotide-binding</keyword>
<evidence type="ECO:0000256" key="2">
    <source>
        <dbReference type="ARBA" id="ARBA00022741"/>
    </source>
</evidence>
<dbReference type="Proteomes" id="UP000661163">
    <property type="component" value="Unassembled WGS sequence"/>
</dbReference>
<dbReference type="SUPFAM" id="SSF52540">
    <property type="entry name" value="P-loop containing nucleoside triphosphate hydrolases"/>
    <property type="match status" value="1"/>
</dbReference>
<dbReference type="InterPro" id="IPR032823">
    <property type="entry name" value="BCA_ABC_TP_C"/>
</dbReference>
<evidence type="ECO:0000259" key="4">
    <source>
        <dbReference type="PROSITE" id="PS50893"/>
    </source>
</evidence>
<dbReference type="InterPro" id="IPR003439">
    <property type="entry name" value="ABC_transporter-like_ATP-bd"/>
</dbReference>
<dbReference type="Gene3D" id="3.40.50.300">
    <property type="entry name" value="P-loop containing nucleotide triphosphate hydrolases"/>
    <property type="match status" value="1"/>
</dbReference>
<feature type="domain" description="ABC transporter" evidence="4">
    <location>
        <begin position="14"/>
        <end position="261"/>
    </location>
</feature>
<keyword evidence="1" id="KW-0813">Transport</keyword>
<dbReference type="InterPro" id="IPR003593">
    <property type="entry name" value="AAA+_ATPase"/>
</dbReference>
<evidence type="ECO:0000256" key="3">
    <source>
        <dbReference type="ARBA" id="ARBA00022840"/>
    </source>
</evidence>
<evidence type="ECO:0000313" key="6">
    <source>
        <dbReference type="Proteomes" id="UP000661163"/>
    </source>
</evidence>
<proteinExistence type="predicted"/>
<keyword evidence="3 5" id="KW-0067">ATP-binding</keyword>
<name>A0AAE5C552_9HYPH</name>
<comment type="caution">
    <text evidence="5">The sequence shown here is derived from an EMBL/GenBank/DDBJ whole genome shotgun (WGS) entry which is preliminary data.</text>
</comment>
<sequence length="267" mass="28309">MSNNLVQGHEADILRVTGLSKKFGGLKATDGVNFSVTANSITALIGPNGAGKTTVFNLITNIFAPDSGSVAFLGKEIVGWSSMTIANLGLIRTFQSARVFPGLTVLENVMVGRHRLVKSGGLSQMLWSSSSRREETAIRAQAQAMLKIVGLDRYKDAHAVDLPMGAQKLLEVVRAVMSNPRLLCLDEPAAGLNDTETEELAALLRAVRAAGISILVVEHNMSLVMNVADHVVVLDAGKVIAAGPAAEVQRDPQVIEAYLGREQDAAA</sequence>
<dbReference type="Pfam" id="PF00005">
    <property type="entry name" value="ABC_tran"/>
    <property type="match status" value="1"/>
</dbReference>
<dbReference type="Pfam" id="PF12399">
    <property type="entry name" value="BCA_ABC_TP_C"/>
    <property type="match status" value="1"/>
</dbReference>
<protein>
    <submittedName>
        <fullName evidence="5">ATP-binding cassette domain-containing protein</fullName>
    </submittedName>
</protein>
<dbReference type="GO" id="GO:0005886">
    <property type="term" value="C:plasma membrane"/>
    <property type="evidence" value="ECO:0007669"/>
    <property type="project" value="TreeGrafter"/>
</dbReference>
<dbReference type="FunFam" id="3.40.50.300:FF:000421">
    <property type="entry name" value="Branched-chain amino acid ABC transporter ATP-binding protein"/>
    <property type="match status" value="1"/>
</dbReference>
<evidence type="ECO:0000313" key="5">
    <source>
        <dbReference type="EMBL" id="NEI51765.1"/>
    </source>
</evidence>
<reference evidence="5 6" key="1">
    <citation type="submission" date="2019-12" db="EMBL/GenBank/DDBJ databases">
        <title>Rhizobium genotypes associated with high levels of biological nitrogen fixation by grain legumes in a temperate-maritime cropping system.</title>
        <authorList>
            <person name="Maluk M."/>
            <person name="Francesc Ferrando Molina F."/>
            <person name="Lopez Del Egido L."/>
            <person name="Lafos M."/>
            <person name="Langarica-Fuentes A."/>
            <person name="Gebre Yohannes G."/>
            <person name="Young M.W."/>
            <person name="Martin P."/>
            <person name="Gantlett R."/>
            <person name="Kenicer G."/>
            <person name="Hawes C."/>
            <person name="Begg G.S."/>
            <person name="Quilliam R.S."/>
            <person name="Squire G.R."/>
            <person name="Poole P.S."/>
            <person name="Young P.W."/>
            <person name="Iannetta P.M."/>
            <person name="James E.K."/>
        </authorList>
    </citation>
    <scope>NUCLEOTIDE SEQUENCE [LARGE SCALE GENOMIC DNA]</scope>
    <source>
        <strain evidence="5 6">JHI985</strain>
    </source>
</reference>
<dbReference type="SMART" id="SM00382">
    <property type="entry name" value="AAA"/>
    <property type="match status" value="1"/>
</dbReference>
<dbReference type="InterPro" id="IPR051120">
    <property type="entry name" value="ABC_AA/LPS_Transport"/>
</dbReference>
<dbReference type="PANTHER" id="PTHR45772:SF9">
    <property type="entry name" value="CONSERVED COMPONENT OF ABC TRANSPORTER FOR NATURAL AMINO ACIDS"/>
    <property type="match status" value="1"/>
</dbReference>
<dbReference type="PANTHER" id="PTHR45772">
    <property type="entry name" value="CONSERVED COMPONENT OF ABC TRANSPORTER FOR NATURAL AMINO ACIDS-RELATED"/>
    <property type="match status" value="1"/>
</dbReference>
<dbReference type="RefSeq" id="WP_130801356.1">
    <property type="nucleotide sequence ID" value="NZ_JAJAEH010000024.1"/>
</dbReference>